<keyword evidence="6 7" id="KW-0472">Membrane</keyword>
<dbReference type="Pfam" id="PF00953">
    <property type="entry name" value="Glycos_transf_4"/>
    <property type="match status" value="1"/>
</dbReference>
<protein>
    <submittedName>
        <fullName evidence="8">UDP-GlcNAc:undecaprenyl-phosphate GlcNAc-1-phosphate transferase</fullName>
        <ecNumber evidence="8">2.7.8.33</ecNumber>
        <ecNumber evidence="8">2.7.8.35</ecNumber>
    </submittedName>
</protein>
<evidence type="ECO:0000256" key="5">
    <source>
        <dbReference type="ARBA" id="ARBA00022989"/>
    </source>
</evidence>
<feature type="transmembrane region" description="Helical" evidence="7">
    <location>
        <begin position="337"/>
        <end position="358"/>
    </location>
</feature>
<keyword evidence="3 8" id="KW-0808">Transferase</keyword>
<comment type="caution">
    <text evidence="8">The sequence shown here is derived from an EMBL/GenBank/DDBJ whole genome shotgun (WGS) entry which is preliminary data.</text>
</comment>
<evidence type="ECO:0000313" key="9">
    <source>
        <dbReference type="Proteomes" id="UP001549320"/>
    </source>
</evidence>
<evidence type="ECO:0000256" key="4">
    <source>
        <dbReference type="ARBA" id="ARBA00022692"/>
    </source>
</evidence>
<name>A0ABV2QEW3_9BURK</name>
<reference evidence="8 9" key="1">
    <citation type="submission" date="2024-06" db="EMBL/GenBank/DDBJ databases">
        <title>Sorghum-associated microbial communities from plants grown in Nebraska, USA.</title>
        <authorList>
            <person name="Schachtman D."/>
        </authorList>
    </citation>
    <scope>NUCLEOTIDE SEQUENCE [LARGE SCALE GENOMIC DNA]</scope>
    <source>
        <strain evidence="8 9">2709</strain>
    </source>
</reference>
<feature type="transmembrane region" description="Helical" evidence="7">
    <location>
        <begin position="314"/>
        <end position="331"/>
    </location>
</feature>
<feature type="transmembrane region" description="Helical" evidence="7">
    <location>
        <begin position="141"/>
        <end position="161"/>
    </location>
</feature>
<evidence type="ECO:0000256" key="7">
    <source>
        <dbReference type="SAM" id="Phobius"/>
    </source>
</evidence>
<evidence type="ECO:0000313" key="8">
    <source>
        <dbReference type="EMBL" id="MET4579487.1"/>
    </source>
</evidence>
<evidence type="ECO:0000256" key="6">
    <source>
        <dbReference type="ARBA" id="ARBA00023136"/>
    </source>
</evidence>
<evidence type="ECO:0000256" key="3">
    <source>
        <dbReference type="ARBA" id="ARBA00022679"/>
    </source>
</evidence>
<keyword evidence="2" id="KW-1003">Cell membrane</keyword>
<feature type="transmembrane region" description="Helical" evidence="7">
    <location>
        <begin position="194"/>
        <end position="213"/>
    </location>
</feature>
<feature type="transmembrane region" description="Helical" evidence="7">
    <location>
        <begin position="249"/>
        <end position="267"/>
    </location>
</feature>
<dbReference type="EC" id="2.7.8.35" evidence="8"/>
<dbReference type="PANTHER" id="PTHR22926">
    <property type="entry name" value="PHOSPHO-N-ACETYLMURAMOYL-PENTAPEPTIDE-TRANSFERASE"/>
    <property type="match status" value="1"/>
</dbReference>
<dbReference type="RefSeq" id="WP_354447635.1">
    <property type="nucleotide sequence ID" value="NZ_JBEPSH010000010.1"/>
</dbReference>
<accession>A0ABV2QEW3</accession>
<sequence length="369" mass="41186">MISLALLAFVMSLVFTVWVRRVFIRSFSHYAPDAPQRFHVGHVPRMGGVGLLMGWTLALASLPLLQWAGMAGNIELDSGLHRWLFMLLPAVAGGVLEDLTQRLTVRWRLLLTLSSGLLAWWLLGATVPSLGFAWVDGFWSRWPWLGVGLAVLAVTGLPHAFNIIDGYNGLAGAVALVVCLALTHVAIQVGDRELAAMSIALAAATAGFLVWNYPRGLIFAGDAGAYVWGLLIATISLLLVHRHPSVSPWFPLLLLIYPVWETIFSIYRKLWRGVSPGMADALHLHQLVYRRLVRSVLHEDEVKNMLKRNNRTSPYLWSFIVLTVVPATLFWRYSSVLLAFCLLFAVSYVVAYVMLVRFKVPRVLQPPRQ</sequence>
<feature type="transmembrane region" description="Helical" evidence="7">
    <location>
        <begin position="109"/>
        <end position="135"/>
    </location>
</feature>
<dbReference type="EMBL" id="JBEPSH010000010">
    <property type="protein sequence ID" value="MET4579487.1"/>
    <property type="molecule type" value="Genomic_DNA"/>
</dbReference>
<dbReference type="EC" id="2.7.8.33" evidence="8"/>
<keyword evidence="4 7" id="KW-0812">Transmembrane</keyword>
<comment type="subcellular location">
    <subcellularLocation>
        <location evidence="1">Cell membrane</location>
        <topology evidence="1">Multi-pass membrane protein</topology>
    </subcellularLocation>
</comment>
<feature type="transmembrane region" description="Helical" evidence="7">
    <location>
        <begin position="225"/>
        <end position="243"/>
    </location>
</feature>
<feature type="transmembrane region" description="Helical" evidence="7">
    <location>
        <begin position="80"/>
        <end position="97"/>
    </location>
</feature>
<keyword evidence="9" id="KW-1185">Reference proteome</keyword>
<keyword evidence="5 7" id="KW-1133">Transmembrane helix</keyword>
<dbReference type="Proteomes" id="UP001549320">
    <property type="component" value="Unassembled WGS sequence"/>
</dbReference>
<gene>
    <name evidence="8" type="ORF">ABIE13_004624</name>
</gene>
<dbReference type="CDD" id="cd06912">
    <property type="entry name" value="GT_MraY_like"/>
    <property type="match status" value="1"/>
</dbReference>
<evidence type="ECO:0000256" key="2">
    <source>
        <dbReference type="ARBA" id="ARBA00022475"/>
    </source>
</evidence>
<feature type="transmembrane region" description="Helical" evidence="7">
    <location>
        <begin position="45"/>
        <end position="68"/>
    </location>
</feature>
<feature type="transmembrane region" description="Helical" evidence="7">
    <location>
        <begin position="6"/>
        <end position="24"/>
    </location>
</feature>
<dbReference type="GO" id="GO:0036380">
    <property type="term" value="F:UDP-N-acetylglucosamine-undecaprenyl-phosphate N-acetylglucosaminephosphotransferase activity"/>
    <property type="evidence" value="ECO:0007669"/>
    <property type="project" value="UniProtKB-EC"/>
</dbReference>
<dbReference type="PANTHER" id="PTHR22926:SF3">
    <property type="entry name" value="UNDECAPRENYL-PHOSPHATE ALPHA-N-ACETYLGLUCOSAMINYL 1-PHOSPHATE TRANSFERASE"/>
    <property type="match status" value="1"/>
</dbReference>
<organism evidence="8 9">
    <name type="scientific">Ottowia thiooxydans</name>
    <dbReference type="NCBI Taxonomy" id="219182"/>
    <lineage>
        <taxon>Bacteria</taxon>
        <taxon>Pseudomonadati</taxon>
        <taxon>Pseudomonadota</taxon>
        <taxon>Betaproteobacteria</taxon>
        <taxon>Burkholderiales</taxon>
        <taxon>Comamonadaceae</taxon>
        <taxon>Ottowia</taxon>
    </lineage>
</organism>
<dbReference type="InterPro" id="IPR000715">
    <property type="entry name" value="Glycosyl_transferase_4"/>
</dbReference>
<evidence type="ECO:0000256" key="1">
    <source>
        <dbReference type="ARBA" id="ARBA00004651"/>
    </source>
</evidence>
<proteinExistence type="predicted"/>
<feature type="transmembrane region" description="Helical" evidence="7">
    <location>
        <begin position="168"/>
        <end position="188"/>
    </location>
</feature>